<dbReference type="EMBL" id="CP101717">
    <property type="protein sequence ID" value="WLD56798.1"/>
    <property type="molecule type" value="Genomic_DNA"/>
</dbReference>
<sequence length="59" mass="6572">MAQAKQADLVTLSEMAEAGSIKPEIDRYYPLEETADALRYMETNRVRGKLVIKINNAGS</sequence>
<dbReference type="Gene3D" id="3.90.180.10">
    <property type="entry name" value="Medium-chain alcohol dehydrogenases, catalytic domain"/>
    <property type="match status" value="1"/>
</dbReference>
<dbReference type="Gene3D" id="3.40.50.720">
    <property type="entry name" value="NAD(P)-binding Rossmann-like Domain"/>
    <property type="match status" value="1"/>
</dbReference>
<protein>
    <submittedName>
        <fullName evidence="1">Zinc-binding dehydrogenase</fullName>
    </submittedName>
</protein>
<accession>A0AB38YBV4</accession>
<reference evidence="1" key="1">
    <citation type="submission" date="2022-07" db="EMBL/GenBank/DDBJ databases">
        <title>Complete genome sequence of Salinispirillum sp. LH10-3-1 capable of multiple carbohydrate inversion isolated from a soda lake.</title>
        <authorList>
            <person name="Liu J."/>
            <person name="Zhai Y."/>
            <person name="Zhang H."/>
            <person name="Yang H."/>
            <person name="Qu J."/>
            <person name="Li J."/>
        </authorList>
    </citation>
    <scope>NUCLEOTIDE SEQUENCE</scope>
    <source>
        <strain evidence="1">LH 10-3-1</strain>
    </source>
</reference>
<dbReference type="RefSeq" id="WP_304994082.1">
    <property type="nucleotide sequence ID" value="NZ_CP101717.1"/>
</dbReference>
<dbReference type="Pfam" id="PF13602">
    <property type="entry name" value="ADH_zinc_N_2"/>
    <property type="match status" value="1"/>
</dbReference>
<gene>
    <name evidence="1" type="ORF">NFC81_08645</name>
</gene>
<dbReference type="AlphaFoldDB" id="A0AB38YBV4"/>
<evidence type="ECO:0000313" key="1">
    <source>
        <dbReference type="EMBL" id="WLD56798.1"/>
    </source>
</evidence>
<proteinExistence type="predicted"/>
<organism evidence="1">
    <name type="scientific">Salinispirillum sp. LH 10-3-1</name>
    <dbReference type="NCBI Taxonomy" id="2952525"/>
    <lineage>
        <taxon>Bacteria</taxon>
        <taxon>Pseudomonadati</taxon>
        <taxon>Pseudomonadota</taxon>
        <taxon>Gammaproteobacteria</taxon>
        <taxon>Oceanospirillales</taxon>
        <taxon>Saccharospirillaceae</taxon>
        <taxon>Salinispirillum</taxon>
    </lineage>
</organism>
<name>A0AB38YBV4_9GAMM</name>